<dbReference type="EMBL" id="WJBC01000001">
    <property type="protein sequence ID" value="MBC3802871.1"/>
    <property type="molecule type" value="Genomic_DNA"/>
</dbReference>
<dbReference type="SMART" id="SM00909">
    <property type="entry name" value="Germane"/>
    <property type="match status" value="1"/>
</dbReference>
<evidence type="ECO:0000259" key="1">
    <source>
        <dbReference type="SMART" id="SM00909"/>
    </source>
</evidence>
<dbReference type="InterPro" id="IPR019606">
    <property type="entry name" value="GerMN"/>
</dbReference>
<dbReference type="Proteomes" id="UP000603234">
    <property type="component" value="Unassembled WGS sequence"/>
</dbReference>
<dbReference type="Pfam" id="PF10646">
    <property type="entry name" value="Germane"/>
    <property type="match status" value="1"/>
</dbReference>
<protein>
    <recommendedName>
        <fullName evidence="1">GerMN domain-containing protein</fullName>
    </recommendedName>
</protein>
<evidence type="ECO:0000313" key="2">
    <source>
        <dbReference type="EMBL" id="MBC3802871.1"/>
    </source>
</evidence>
<sequence>MKSLLLAVLIVILLLFSTGCSWTKSNENGKSDTDGDSGSAEEDAMFLIEDYFPIKDNIRTLYEGQGNEFATYDVYNEYTSGNIVQQRINNGGTEKIEVLQVKDGKLVKQFSQAETYYRQNFLEMENQPEILLMEPLVVGTTWILDDASVRTITSISANIATPSGNYQAIEVTTENPNDPSEKTVHYYARDVGLVKTVFLYGETKEAEISSSLKEIQENAAMTQTINFYFPNPDEDTISYLSKKINFHTNDVTRKVLEDAYKENAPSTVFSPNTRINSLYLNDDGMVYLDLSGDFITEMNAGAGYESMMLQCIANTFGNYYNVQKVILTIDNEPYSSGHIFLEKGEYLEVKPGATLPLD</sequence>
<organism evidence="2 3">
    <name type="scientific">Acetobacterium fimetarium</name>
    <dbReference type="NCBI Taxonomy" id="52691"/>
    <lineage>
        <taxon>Bacteria</taxon>
        <taxon>Bacillati</taxon>
        <taxon>Bacillota</taxon>
        <taxon>Clostridia</taxon>
        <taxon>Eubacteriales</taxon>
        <taxon>Eubacteriaceae</taxon>
        <taxon>Acetobacterium</taxon>
    </lineage>
</organism>
<comment type="caution">
    <text evidence="2">The sequence shown here is derived from an EMBL/GenBank/DDBJ whole genome shotgun (WGS) entry which is preliminary data.</text>
</comment>
<keyword evidence="3" id="KW-1185">Reference proteome</keyword>
<accession>A0ABR6WQN0</accession>
<proteinExistence type="predicted"/>
<dbReference type="RefSeq" id="WP_186840793.1">
    <property type="nucleotide sequence ID" value="NZ_WJBC01000001.1"/>
</dbReference>
<name>A0ABR6WQN0_9FIRM</name>
<evidence type="ECO:0000313" key="3">
    <source>
        <dbReference type="Proteomes" id="UP000603234"/>
    </source>
</evidence>
<feature type="domain" description="GerMN" evidence="1">
    <location>
        <begin position="248"/>
        <end position="338"/>
    </location>
</feature>
<gene>
    <name evidence="2" type="ORF">GH808_00240</name>
</gene>
<dbReference type="PROSITE" id="PS51257">
    <property type="entry name" value="PROKAR_LIPOPROTEIN"/>
    <property type="match status" value="1"/>
</dbReference>
<reference evidence="2 3" key="1">
    <citation type="journal article" date="2020" name="mSystems">
        <title>Defining Genomic and Predicted Metabolic Features of the Acetobacterium Genus.</title>
        <authorList>
            <person name="Ross D.E."/>
            <person name="Marshall C.W."/>
            <person name="Gulliver D."/>
            <person name="May H.D."/>
            <person name="Norman R.S."/>
        </authorList>
    </citation>
    <scope>NUCLEOTIDE SEQUENCE [LARGE SCALE GENOMIC DNA]</scope>
    <source>
        <strain evidence="2 3">DSM 8238</strain>
    </source>
</reference>